<proteinExistence type="predicted"/>
<feature type="domain" description="Rhodanese" evidence="1">
    <location>
        <begin position="31"/>
        <end position="117"/>
    </location>
</feature>
<dbReference type="SMART" id="SM00450">
    <property type="entry name" value="RHOD"/>
    <property type="match status" value="1"/>
</dbReference>
<dbReference type="InterPro" id="IPR050229">
    <property type="entry name" value="GlpE_sulfurtransferase"/>
</dbReference>
<evidence type="ECO:0000313" key="2">
    <source>
        <dbReference type="EMBL" id="MBW0134306.1"/>
    </source>
</evidence>
<accession>A0ABS6UQU4</accession>
<dbReference type="InterPro" id="IPR001763">
    <property type="entry name" value="Rhodanese-like_dom"/>
</dbReference>
<name>A0ABS6UQU4_9PSEU</name>
<dbReference type="RefSeq" id="WP_218606078.1">
    <property type="nucleotide sequence ID" value="NZ_JADQDJ010000502.1"/>
</dbReference>
<protein>
    <submittedName>
        <fullName evidence="2">Rhodanese-like domain-containing protein</fullName>
    </submittedName>
</protein>
<organism evidence="2 3">
    <name type="scientific">Pseudonocardia abyssalis</name>
    <dbReference type="NCBI Taxonomy" id="2792008"/>
    <lineage>
        <taxon>Bacteria</taxon>
        <taxon>Bacillati</taxon>
        <taxon>Actinomycetota</taxon>
        <taxon>Actinomycetes</taxon>
        <taxon>Pseudonocardiales</taxon>
        <taxon>Pseudonocardiaceae</taxon>
        <taxon>Pseudonocardia</taxon>
    </lineage>
</organism>
<comment type="caution">
    <text evidence="2">The sequence shown here is derived from an EMBL/GenBank/DDBJ whole genome shotgun (WGS) entry which is preliminary data.</text>
</comment>
<evidence type="ECO:0000313" key="3">
    <source>
        <dbReference type="Proteomes" id="UP000694287"/>
    </source>
</evidence>
<dbReference type="PANTHER" id="PTHR43031:SF1">
    <property type="entry name" value="PYRIDINE NUCLEOTIDE-DISULPHIDE OXIDOREDUCTASE"/>
    <property type="match status" value="1"/>
</dbReference>
<sequence length="135" mass="14208">MIDASALDAAAFFAARLEFLTDVSDVHRDLPDGGFVLVDTRSGTAWDQGRVPGAVHLPTAELPGPLDPGTPVVVYCWGPGCNGATRAGLALARRGFAVREMQGGIEYWIREGFPVETAAGRVERAPDPLTAPCGC</sequence>
<dbReference type="PANTHER" id="PTHR43031">
    <property type="entry name" value="FAD-DEPENDENT OXIDOREDUCTASE"/>
    <property type="match status" value="1"/>
</dbReference>
<dbReference type="Pfam" id="PF00581">
    <property type="entry name" value="Rhodanese"/>
    <property type="match status" value="1"/>
</dbReference>
<keyword evidence="3" id="KW-1185">Reference proteome</keyword>
<dbReference type="PROSITE" id="PS50206">
    <property type="entry name" value="RHODANESE_3"/>
    <property type="match status" value="1"/>
</dbReference>
<dbReference type="EMBL" id="JADQDK010000001">
    <property type="protein sequence ID" value="MBW0134306.1"/>
    <property type="molecule type" value="Genomic_DNA"/>
</dbReference>
<evidence type="ECO:0000259" key="1">
    <source>
        <dbReference type="PROSITE" id="PS50206"/>
    </source>
</evidence>
<reference evidence="2 3" key="1">
    <citation type="submission" date="2020-11" db="EMBL/GenBank/DDBJ databases">
        <title>Pseudonocardia abyssalis sp. nov. and Pseudonocardia oceani sp. nov., description and phylogenomic analysis of two novel actinomycetes isolated from the deep Southern Ocean.</title>
        <authorList>
            <person name="Parra J."/>
        </authorList>
    </citation>
    <scope>NUCLEOTIDE SEQUENCE [LARGE SCALE GENOMIC DNA]</scope>
    <source>
        <strain evidence="2 3">KRD-168</strain>
    </source>
</reference>
<gene>
    <name evidence="2" type="ORF">I4I81_08560</name>
</gene>
<dbReference type="Proteomes" id="UP000694287">
    <property type="component" value="Unassembled WGS sequence"/>
</dbReference>